<dbReference type="InterPro" id="IPR057379">
    <property type="entry name" value="PH_SPO71"/>
</dbReference>
<evidence type="ECO:0000313" key="3">
    <source>
        <dbReference type="EMBL" id="KXN69200.1"/>
    </source>
</evidence>
<dbReference type="EMBL" id="KQ964544">
    <property type="protein sequence ID" value="KXN69200.1"/>
    <property type="molecule type" value="Genomic_DNA"/>
</dbReference>
<evidence type="ECO:0000256" key="1">
    <source>
        <dbReference type="SAM" id="MobiDB-lite"/>
    </source>
</evidence>
<dbReference type="InterPro" id="IPR040345">
    <property type="entry name" value="Mug56/Spo71"/>
</dbReference>
<dbReference type="OrthoDB" id="5579281at2759"/>
<feature type="region of interest" description="Disordered" evidence="1">
    <location>
        <begin position="1"/>
        <end position="24"/>
    </location>
</feature>
<keyword evidence="4" id="KW-1185">Reference proteome</keyword>
<protein>
    <recommendedName>
        <fullName evidence="2">Prospore membrane adapter protein SPO71 PH domain-containing protein</fullName>
    </recommendedName>
</protein>
<dbReference type="PANTHER" id="PTHR28076:SF1">
    <property type="entry name" value="PROSPORE MEMBRANE ADAPTER PROTEIN SPO71"/>
    <property type="match status" value="1"/>
</dbReference>
<accession>A0A137P2D6</accession>
<proteinExistence type="predicted"/>
<evidence type="ECO:0000313" key="4">
    <source>
        <dbReference type="Proteomes" id="UP000070444"/>
    </source>
</evidence>
<gene>
    <name evidence="3" type="ORF">CONCODRAFT_79450</name>
</gene>
<dbReference type="STRING" id="796925.A0A137P2D6"/>
<dbReference type="GO" id="GO:1902657">
    <property type="term" value="P:protein localization to prospore membrane"/>
    <property type="evidence" value="ECO:0007669"/>
    <property type="project" value="InterPro"/>
</dbReference>
<name>A0A137P2D6_CONC2</name>
<dbReference type="Proteomes" id="UP000070444">
    <property type="component" value="Unassembled WGS sequence"/>
</dbReference>
<sequence>MTQQRAPPTIRFEQDTSDNNNEQASALRSRVFIGPPYDYWFKKTHSFSLTKLRTTDSDVNLSPTLNSDTLSTTHQSFSTQYHPQGSIRGTYPNRKHSVGRESILSPTIHTNNNLNLFLSPNVPSPAPISRSTTSNFVFPNLFSETSYSFPSASNNTPLSPISVPHTSIQISEGTVDLNPIFPNTSLKSRALVRIEVAKTGYVGSGGYQKEKLNSIEKRSLAWKELCLVCNEKEIKFYKAHNSLFLSLGLDSTNLGLSVFSPLEYTLAVTLFEDDTNPHTIAYIIQFPTPKIAKKWYLWIHKYMCKPLPIPNQITVFIPEVSYRIQVFVNKRDLTVWEVRDTVMQALQDDPQGEALVLRWQSQDPPGVTWKRLDAFEWVPEPNGSTITNSISDYVVSPQLIEHTHELHILTKSNPILKVTRMLEPYPSEGFMIFRGLNKEKATFSFLDRKLTGNLREGQPYYISTFSHFMTYTSSWKFSKNYKKALLTSSTSSSVLLNPSVTLPSCAITPSQRPPLPKLRGLCKDPNNEDLTNDLRLLRNVDGLLDFKEISKVQHVEQSGSRSRNPWIEIILVNDESIFFEVWNFAAVDEWVYNLNQLIDYWKQYMQTKHEQFVEYCQFNQQLVHVSSPTHNVDISDVPTHGYLDPVGTLANPSLWTYFDHKSPYPVLKTGVLFVKHRVHSIFVKMMVVLTLDAIHFFEPTTAPYNVDVNTNANPESESGSVNSRMNFLEDTRQFLHSRNYKYSHLVTLPLKNCFIYTKFKPDLAYSVSQTLPCYYPDQLTITDREEDCIFTVYKSHLSYLWPSEKRRKKRSRMGNCWDSFYRLFQLGHRSFWPWNWSKGSERGAGDKRIFLARTRLEADHWGRMIQISIDYWQRKGHWD</sequence>
<dbReference type="AlphaFoldDB" id="A0A137P2D6"/>
<organism evidence="3 4">
    <name type="scientific">Conidiobolus coronatus (strain ATCC 28846 / CBS 209.66 / NRRL 28638)</name>
    <name type="common">Delacroixia coronata</name>
    <dbReference type="NCBI Taxonomy" id="796925"/>
    <lineage>
        <taxon>Eukaryota</taxon>
        <taxon>Fungi</taxon>
        <taxon>Fungi incertae sedis</taxon>
        <taxon>Zoopagomycota</taxon>
        <taxon>Entomophthoromycotina</taxon>
        <taxon>Entomophthoromycetes</taxon>
        <taxon>Entomophthorales</taxon>
        <taxon>Ancylistaceae</taxon>
        <taxon>Conidiobolus</taxon>
    </lineage>
</organism>
<dbReference type="Pfam" id="PF23207">
    <property type="entry name" value="PH_SPO71"/>
    <property type="match status" value="1"/>
</dbReference>
<evidence type="ECO:0000259" key="2">
    <source>
        <dbReference type="Pfam" id="PF23207"/>
    </source>
</evidence>
<reference evidence="3 4" key="1">
    <citation type="journal article" date="2015" name="Genome Biol. Evol.">
        <title>Phylogenomic analyses indicate that early fungi evolved digesting cell walls of algal ancestors of land plants.</title>
        <authorList>
            <person name="Chang Y."/>
            <person name="Wang S."/>
            <person name="Sekimoto S."/>
            <person name="Aerts A.L."/>
            <person name="Choi C."/>
            <person name="Clum A."/>
            <person name="LaButti K.M."/>
            <person name="Lindquist E.A."/>
            <person name="Yee Ngan C."/>
            <person name="Ohm R.A."/>
            <person name="Salamov A.A."/>
            <person name="Grigoriev I.V."/>
            <person name="Spatafora J.W."/>
            <person name="Berbee M.L."/>
        </authorList>
    </citation>
    <scope>NUCLEOTIDE SEQUENCE [LARGE SCALE GENOMIC DNA]</scope>
    <source>
        <strain evidence="3 4">NRRL 28638</strain>
    </source>
</reference>
<feature type="domain" description="Prospore membrane adapter protein SPO71 PH" evidence="2">
    <location>
        <begin position="188"/>
        <end position="303"/>
    </location>
</feature>
<dbReference type="PANTHER" id="PTHR28076">
    <property type="entry name" value="SPORULATION-SPECIFIC PROTEIN 71"/>
    <property type="match status" value="1"/>
</dbReference>
<dbReference type="OMA" id="DTRIWSY"/>